<sequence>MKTERRIFQNVYLDSVTLMRISANLMKLEGVAEASVLMGTPSNMDLLVQSGLLAEPPVVKSSDLVVVIKGDEGVLDNAFTEAAEALRPKESGTGEVSILPPPTSLRCAVAENADSSLALISVPGAFAAAEALKAIGAGLNVMIFSDNVPVWQEVALKRAATARGLLVMGPDCGTSIINGAPLAFANAVRRGSIGIVGASGTGIQQVTCLIHGLGQGISQAIGTGGHDLSAEVGGLTMLAGIDALARDDSTKIITLISKPPSREVGTTILKAAADTGKPVVVNFFGADTVALIATLDASACSRFCIATTLEEAAHRSVALAESKAPTFTSVIPGTNSPAETILRARAKALRAQASLTPQQTRLRALYTGGTFCYEAQWLLGNCLGDIYSNAPAGSSNSLENPFKSTGNTIVDLGDDVFTRGKPHPMIDPTPRNGRLIQEMADPTCGVLLLDVVLGYGSHEDPAGELAAAIAKGKAATANPPICIASVCGTDQDPQHLDEQCAKLEAQGVVLCQSNAQAAALAACVLMA</sequence>
<dbReference type="Gene3D" id="3.40.50.261">
    <property type="entry name" value="Succinyl-CoA synthetase domains"/>
    <property type="match status" value="2"/>
</dbReference>
<dbReference type="GO" id="GO:0004775">
    <property type="term" value="F:succinate-CoA ligase (ADP-forming) activity"/>
    <property type="evidence" value="ECO:0007669"/>
    <property type="project" value="TreeGrafter"/>
</dbReference>
<reference evidence="3 4" key="2">
    <citation type="submission" date="2013-04" db="EMBL/GenBank/DDBJ databases">
        <title>The Genome Sequence of Bilophila wadsworthia 3_1_6.</title>
        <authorList>
            <consortium name="The Broad Institute Genomics Platform"/>
            <person name="Earl A."/>
            <person name="Ward D."/>
            <person name="Feldgarden M."/>
            <person name="Gevers D."/>
            <person name="Sibley C."/>
            <person name="Strauss J."/>
            <person name="Allen-Vercoe E."/>
            <person name="Walker B."/>
            <person name="Young S."/>
            <person name="Zeng Q."/>
            <person name="Gargeya S."/>
            <person name="Fitzgerald M."/>
            <person name="Haas B."/>
            <person name="Abouelleil A."/>
            <person name="Allen A.W."/>
            <person name="Alvarado L."/>
            <person name="Arachchi H.M."/>
            <person name="Berlin A.M."/>
            <person name="Chapman S.B."/>
            <person name="Gainer-Dewar J."/>
            <person name="Goldberg J."/>
            <person name="Griggs A."/>
            <person name="Gujja S."/>
            <person name="Hansen M."/>
            <person name="Howarth C."/>
            <person name="Imamovic A."/>
            <person name="Ireland A."/>
            <person name="Larimer J."/>
            <person name="McCowan C."/>
            <person name="Murphy C."/>
            <person name="Pearson M."/>
            <person name="Poon T.W."/>
            <person name="Priest M."/>
            <person name="Roberts A."/>
            <person name="Saif S."/>
            <person name="Shea T."/>
            <person name="Sisk P."/>
            <person name="Sykes S."/>
            <person name="Wortman J."/>
            <person name="Nusbaum C."/>
            <person name="Birren B."/>
        </authorList>
    </citation>
    <scope>NUCLEOTIDE SEQUENCE [LARGE SCALE GENOMIC DNA]</scope>
    <source>
        <strain evidence="3 4">3_1_6</strain>
    </source>
</reference>
<dbReference type="PANTHER" id="PTHR11117">
    <property type="entry name" value="SUCCINYL-COA LIGASE SUBUNIT ALPHA"/>
    <property type="match status" value="1"/>
</dbReference>
<evidence type="ECO:0000313" key="4">
    <source>
        <dbReference type="Proteomes" id="UP000006034"/>
    </source>
</evidence>
<dbReference type="EMBL" id="ADCP02000001">
    <property type="protein sequence ID" value="EFV43303.1"/>
    <property type="molecule type" value="Genomic_DNA"/>
</dbReference>
<evidence type="ECO:0000313" key="3">
    <source>
        <dbReference type="EMBL" id="EFV43303.1"/>
    </source>
</evidence>
<dbReference type="HOGENOM" id="CLU_026233_1_0_7"/>
<dbReference type="Proteomes" id="UP000006034">
    <property type="component" value="Unassembled WGS sequence"/>
</dbReference>
<dbReference type="SUPFAM" id="SSF52210">
    <property type="entry name" value="Succinyl-CoA synthetase domains"/>
    <property type="match status" value="2"/>
</dbReference>
<dbReference type="eggNOG" id="COG0074">
    <property type="taxonomic scope" value="Bacteria"/>
</dbReference>
<dbReference type="GO" id="GO:0006099">
    <property type="term" value="P:tricarboxylic acid cycle"/>
    <property type="evidence" value="ECO:0007669"/>
    <property type="project" value="TreeGrafter"/>
</dbReference>
<dbReference type="GeneID" id="78084784"/>
<dbReference type="InterPro" id="IPR003781">
    <property type="entry name" value="CoA-bd"/>
</dbReference>
<protein>
    <recommendedName>
        <fullName evidence="5">FdrA family protein</fullName>
    </recommendedName>
</protein>
<dbReference type="GO" id="GO:0005829">
    <property type="term" value="C:cytosol"/>
    <property type="evidence" value="ECO:0007669"/>
    <property type="project" value="TreeGrafter"/>
</dbReference>
<name>E5Y9P8_BILW3</name>
<keyword evidence="4" id="KW-1185">Reference proteome</keyword>
<dbReference type="InterPro" id="IPR005811">
    <property type="entry name" value="SUCC_ACL_C"/>
</dbReference>
<proteinExistence type="predicted"/>
<evidence type="ECO:0000259" key="2">
    <source>
        <dbReference type="Pfam" id="PF02629"/>
    </source>
</evidence>
<dbReference type="RefSeq" id="WP_005028924.1">
    <property type="nucleotide sequence ID" value="NZ_KE150238.1"/>
</dbReference>
<accession>E5Y9P8</accession>
<dbReference type="AlphaFoldDB" id="E5Y9P8"/>
<feature type="domain" description="CoA-binding" evidence="2">
    <location>
        <begin position="191"/>
        <end position="281"/>
    </location>
</feature>
<dbReference type="PANTHER" id="PTHR11117:SF24">
    <property type="entry name" value="PROTEIN FDRA"/>
    <property type="match status" value="1"/>
</dbReference>
<evidence type="ECO:0008006" key="5">
    <source>
        <dbReference type="Google" id="ProtNLM"/>
    </source>
</evidence>
<dbReference type="Pfam" id="PF00549">
    <property type="entry name" value="Ligase_CoA"/>
    <property type="match status" value="1"/>
</dbReference>
<dbReference type="GO" id="GO:0004776">
    <property type="term" value="F:succinate-CoA ligase (GDP-forming) activity"/>
    <property type="evidence" value="ECO:0007669"/>
    <property type="project" value="TreeGrafter"/>
</dbReference>
<dbReference type="InterPro" id="IPR016102">
    <property type="entry name" value="Succinyl-CoA_synth-like"/>
</dbReference>
<dbReference type="Gene3D" id="3.40.50.720">
    <property type="entry name" value="NAD(P)-binding Rossmann-like Domain"/>
    <property type="match status" value="1"/>
</dbReference>
<dbReference type="GO" id="GO:0009361">
    <property type="term" value="C:succinate-CoA ligase complex (ADP-forming)"/>
    <property type="evidence" value="ECO:0007669"/>
    <property type="project" value="TreeGrafter"/>
</dbReference>
<reference evidence="3 4" key="1">
    <citation type="submission" date="2010-10" db="EMBL/GenBank/DDBJ databases">
        <authorList>
            <consortium name="The Broad Institute Genome Sequencing Platform"/>
            <person name="Ward D."/>
            <person name="Earl A."/>
            <person name="Feldgarden M."/>
            <person name="Young S.K."/>
            <person name="Gargeya S."/>
            <person name="Zeng Q."/>
            <person name="Alvarado L."/>
            <person name="Berlin A."/>
            <person name="Bochicchio J."/>
            <person name="Chapman S.B."/>
            <person name="Chen Z."/>
            <person name="Freedman E."/>
            <person name="Gellesch M."/>
            <person name="Goldberg J."/>
            <person name="Griggs A."/>
            <person name="Gujja S."/>
            <person name="Heilman E."/>
            <person name="Heiman D."/>
            <person name="Howarth C."/>
            <person name="Mehta T."/>
            <person name="Neiman D."/>
            <person name="Pearson M."/>
            <person name="Roberts A."/>
            <person name="Saif S."/>
            <person name="Shea T."/>
            <person name="Shenoy N."/>
            <person name="Sisk P."/>
            <person name="Stolte C."/>
            <person name="Sykes S."/>
            <person name="White J."/>
            <person name="Yandava C."/>
            <person name="Allen-Vercoe E."/>
            <person name="Sibley C."/>
            <person name="Ambrose C.E."/>
            <person name="Strauss J."/>
            <person name="Daigneault M."/>
            <person name="Haas B."/>
            <person name="Nusbaum C."/>
            <person name="Birren B."/>
        </authorList>
    </citation>
    <scope>NUCLEOTIDE SEQUENCE [LARGE SCALE GENOMIC DNA]</scope>
    <source>
        <strain evidence="3 4">3_1_6</strain>
    </source>
</reference>
<dbReference type="Pfam" id="PF02629">
    <property type="entry name" value="CoA_binding"/>
    <property type="match status" value="1"/>
</dbReference>
<dbReference type="OrthoDB" id="5580580at2"/>
<dbReference type="NCBIfam" id="NF004760">
    <property type="entry name" value="PRK06091.1"/>
    <property type="match status" value="1"/>
</dbReference>
<dbReference type="STRING" id="563192.HMPREF0179_02826"/>
<evidence type="ECO:0000259" key="1">
    <source>
        <dbReference type="Pfam" id="PF00549"/>
    </source>
</evidence>
<feature type="domain" description="ATP-citrate synthase/succinyl-CoA ligase C-terminal" evidence="1">
    <location>
        <begin position="365"/>
        <end position="522"/>
    </location>
</feature>
<organism evidence="3 4">
    <name type="scientific">Bilophila wadsworthia (strain 3_1_6)</name>
    <dbReference type="NCBI Taxonomy" id="563192"/>
    <lineage>
        <taxon>Bacteria</taxon>
        <taxon>Pseudomonadati</taxon>
        <taxon>Thermodesulfobacteriota</taxon>
        <taxon>Desulfovibrionia</taxon>
        <taxon>Desulfovibrionales</taxon>
        <taxon>Desulfovibrionaceae</taxon>
        <taxon>Bilophila</taxon>
    </lineage>
</organism>
<gene>
    <name evidence="3" type="ORF">HMPREF0179_02826</name>
</gene>
<comment type="caution">
    <text evidence="3">The sequence shown here is derived from an EMBL/GenBank/DDBJ whole genome shotgun (WGS) entry which is preliminary data.</text>
</comment>